<dbReference type="Proteomes" id="UP000001062">
    <property type="component" value="Chromosome"/>
</dbReference>
<gene>
    <name evidence="1" type="ordered locus">Marme_2174</name>
</gene>
<dbReference type="RefSeq" id="WP_013661322.1">
    <property type="nucleotide sequence ID" value="NC_015276.1"/>
</dbReference>
<accession>F2K4M4</accession>
<sequence precursor="true">MNRVIAIYLLLIPLLLTLCSSVQALERDFDSGIASASVSILVVDLNKDIPQPDIDLLGLLVSVNPKDALLPSHPVPVDVNVTPTDYYSFVGRAPPLTFLITS</sequence>
<dbReference type="AlphaFoldDB" id="F2K4M4"/>
<keyword evidence="2" id="KW-1185">Reference proteome</keyword>
<name>F2K4M4_MARM1</name>
<proteinExistence type="predicted"/>
<evidence type="ECO:0000313" key="2">
    <source>
        <dbReference type="Proteomes" id="UP000001062"/>
    </source>
</evidence>
<evidence type="ECO:0000313" key="1">
    <source>
        <dbReference type="EMBL" id="ADZ91417.1"/>
    </source>
</evidence>
<reference evidence="1 2" key="1">
    <citation type="journal article" date="2012" name="Stand. Genomic Sci.">
        <title>Complete genome sequence of the melanogenic marine bacterium Marinomonas mediterranea type strain (MMB-1(T)).</title>
        <authorList>
            <person name="Lucas-Elio P."/>
            <person name="Goodwin L."/>
            <person name="Woyke T."/>
            <person name="Pitluck S."/>
            <person name="Nolan M."/>
            <person name="Kyrpides N.C."/>
            <person name="Detter J.C."/>
            <person name="Copeland A."/>
            <person name="Teshima H."/>
            <person name="Bruce D."/>
            <person name="Detter C."/>
            <person name="Tapia R."/>
            <person name="Han S."/>
            <person name="Land M.L."/>
            <person name="Ivanova N."/>
            <person name="Mikhailova N."/>
            <person name="Johnston A.W."/>
            <person name="Sanchez-Amat A."/>
        </authorList>
    </citation>
    <scope>NUCLEOTIDE SEQUENCE [LARGE SCALE GENOMIC DNA]</scope>
    <source>
        <strain evidence="2">ATCC 700492 / JCM 21426 / NBRC 103028 / MMB-1</strain>
    </source>
</reference>
<organism evidence="1 2">
    <name type="scientific">Marinomonas mediterranea (strain ATCC 700492 / JCM 21426 / NBRC 103028 / MMB-1)</name>
    <dbReference type="NCBI Taxonomy" id="717774"/>
    <lineage>
        <taxon>Bacteria</taxon>
        <taxon>Pseudomonadati</taxon>
        <taxon>Pseudomonadota</taxon>
        <taxon>Gammaproteobacteria</taxon>
        <taxon>Oceanospirillales</taxon>
        <taxon>Oceanospirillaceae</taxon>
        <taxon>Marinomonas</taxon>
    </lineage>
</organism>
<dbReference type="KEGG" id="mme:Marme_2174"/>
<dbReference type="EMBL" id="CP002583">
    <property type="protein sequence ID" value="ADZ91417.1"/>
    <property type="molecule type" value="Genomic_DNA"/>
</dbReference>
<dbReference type="OrthoDB" id="9916749at2"/>
<dbReference type="PATRIC" id="fig|717774.3.peg.2238"/>
<protein>
    <submittedName>
        <fullName evidence="1">Uncharacterized protein</fullName>
    </submittedName>
</protein>
<dbReference type="HOGENOM" id="CLU_2273975_0_0_6"/>